<accession>A0A368KKA1</accession>
<evidence type="ECO:0000313" key="1">
    <source>
        <dbReference type="EMBL" id="RCS31578.1"/>
    </source>
</evidence>
<gene>
    <name evidence="1" type="ORF">DEO45_00200</name>
</gene>
<reference evidence="1 2" key="1">
    <citation type="submission" date="2018-05" db="EMBL/GenBank/DDBJ databases">
        <title>Draft genome sequence of Rhodanobacter denitrificans Yn1 isolated from gold copper mine.</title>
        <authorList>
            <person name="Yang N."/>
            <person name="Mazhar H.S."/>
            <person name="Rensing C."/>
        </authorList>
    </citation>
    <scope>NUCLEOTIDE SEQUENCE [LARGE SCALE GENOMIC DNA]</scope>
    <source>
        <strain evidence="1 2">Yn1</strain>
    </source>
</reference>
<keyword evidence="2" id="KW-1185">Reference proteome</keyword>
<evidence type="ECO:0000313" key="2">
    <source>
        <dbReference type="Proteomes" id="UP000252387"/>
    </source>
</evidence>
<organism evidence="1 2">
    <name type="scientific">Rhodanobacter denitrificans</name>
    <dbReference type="NCBI Taxonomy" id="666685"/>
    <lineage>
        <taxon>Bacteria</taxon>
        <taxon>Pseudomonadati</taxon>
        <taxon>Pseudomonadota</taxon>
        <taxon>Gammaproteobacteria</taxon>
        <taxon>Lysobacterales</taxon>
        <taxon>Rhodanobacteraceae</taxon>
        <taxon>Rhodanobacter</taxon>
    </lineage>
</organism>
<protein>
    <submittedName>
        <fullName evidence="1">Uncharacterized protein</fullName>
    </submittedName>
</protein>
<dbReference type="Proteomes" id="UP000252387">
    <property type="component" value="Unassembled WGS sequence"/>
</dbReference>
<comment type="caution">
    <text evidence="1">The sequence shown here is derived from an EMBL/GenBank/DDBJ whole genome shotgun (WGS) entry which is preliminary data.</text>
</comment>
<sequence>MSSDVGRIIYEFYAASRKRADKSALIIFSNIATIGVHLGHKSIALWVRTCHVDAPEICKNTGLVRLQLVGIEFTTQGRMNAIQRTARG</sequence>
<name>A0A368KKA1_9GAMM</name>
<proteinExistence type="predicted"/>
<dbReference type="AlphaFoldDB" id="A0A368KKA1"/>
<dbReference type="EMBL" id="QFWQ01000001">
    <property type="protein sequence ID" value="RCS31578.1"/>
    <property type="molecule type" value="Genomic_DNA"/>
</dbReference>